<dbReference type="InterPro" id="IPR036812">
    <property type="entry name" value="NAD(P)_OxRdtase_dom_sf"/>
</dbReference>
<dbReference type="InterPro" id="IPR018170">
    <property type="entry name" value="Aldo/ket_reductase_CS"/>
</dbReference>
<dbReference type="GO" id="GO:0016616">
    <property type="term" value="F:oxidoreductase activity, acting on the CH-OH group of donors, NAD or NADP as acceptor"/>
    <property type="evidence" value="ECO:0007669"/>
    <property type="project" value="InterPro"/>
</dbReference>
<dbReference type="PRINTS" id="PR00069">
    <property type="entry name" value="ALDKETRDTASE"/>
</dbReference>
<accession>A0AA38T4Q2</accession>
<dbReference type="Pfam" id="PF00248">
    <property type="entry name" value="Aldo_ket_red"/>
    <property type="match status" value="1"/>
</dbReference>
<dbReference type="PROSITE" id="PS00062">
    <property type="entry name" value="ALDOKETO_REDUCTASE_2"/>
    <property type="match status" value="1"/>
</dbReference>
<dbReference type="FunFam" id="3.20.20.100:FF:000014">
    <property type="entry name" value="NAD(P)-linked oxidoreductase superfamily protein"/>
    <property type="match status" value="1"/>
</dbReference>
<dbReference type="SUPFAM" id="SSF51430">
    <property type="entry name" value="NAD(P)-linked oxidoreductase"/>
    <property type="match status" value="1"/>
</dbReference>
<evidence type="ECO:0000256" key="1">
    <source>
        <dbReference type="ARBA" id="ARBA00023002"/>
    </source>
</evidence>
<feature type="active site" description="Proton donor" evidence="2">
    <location>
        <position position="55"/>
    </location>
</feature>
<proteinExistence type="predicted"/>
<evidence type="ECO:0000256" key="4">
    <source>
        <dbReference type="PIRSR" id="PIRSR000097-3"/>
    </source>
</evidence>
<keyword evidence="1" id="KW-0560">Oxidoreductase</keyword>
<feature type="site" description="Lowers pKa of active site Tyr" evidence="4">
    <location>
        <position position="85"/>
    </location>
</feature>
<dbReference type="InterPro" id="IPR044497">
    <property type="entry name" value="AKR4A/B"/>
</dbReference>
<evidence type="ECO:0000259" key="5">
    <source>
        <dbReference type="Pfam" id="PF00248"/>
    </source>
</evidence>
<evidence type="ECO:0000256" key="2">
    <source>
        <dbReference type="PIRSR" id="PIRSR000097-1"/>
    </source>
</evidence>
<gene>
    <name evidence="6" type="ORF">OSB04_018385</name>
</gene>
<sequence length="320" mass="35985">MAISIPSTMISSCDGPRPIPLIGMGTATESVHLVKAGIIEAIKVGYRHFDTAAFYQTEKVVGEAIKEALKLGLIKSREELFITTKLWCNSAEGHLVLPAINQSLRNLGLEYVDLYLIHYPLRLKQEDFKIPIPKESIFPINIRDVWKAMEECQNLGLTKSIGVSNFTTNKIQEILSFAKIPPAINQVEMNPVWQQKKLNEFCKKNGILLTGYSPLGASGNGWGHNRVMESEILQHIANSKGKTVAQISLRWIYEQGASFVIKSFNPKRMKQNLDIFDWSLTKKELNKISQIPQQKHTFLSSMASEPNDVMTEIDAELSLE</sequence>
<dbReference type="EMBL" id="JARYMX010000004">
    <property type="protein sequence ID" value="KAJ9554340.1"/>
    <property type="molecule type" value="Genomic_DNA"/>
</dbReference>
<dbReference type="GO" id="GO:0044550">
    <property type="term" value="P:secondary metabolite biosynthetic process"/>
    <property type="evidence" value="ECO:0007669"/>
    <property type="project" value="UniProtKB-ARBA"/>
</dbReference>
<name>A0AA38T4Q2_9ASTR</name>
<evidence type="ECO:0000256" key="3">
    <source>
        <dbReference type="PIRSR" id="PIRSR000097-2"/>
    </source>
</evidence>
<feature type="domain" description="NADP-dependent oxidoreductase" evidence="5">
    <location>
        <begin position="39"/>
        <end position="291"/>
    </location>
</feature>
<dbReference type="PANTHER" id="PTHR11732">
    <property type="entry name" value="ALDO/KETO REDUCTASE"/>
    <property type="match status" value="1"/>
</dbReference>
<dbReference type="Proteomes" id="UP001172457">
    <property type="component" value="Chromosome 4"/>
</dbReference>
<evidence type="ECO:0000313" key="6">
    <source>
        <dbReference type="EMBL" id="KAJ9554340.1"/>
    </source>
</evidence>
<dbReference type="AlphaFoldDB" id="A0AA38T4Q2"/>
<dbReference type="Gene3D" id="3.20.20.100">
    <property type="entry name" value="NADP-dependent oxidoreductase domain"/>
    <property type="match status" value="1"/>
</dbReference>
<comment type="caution">
    <text evidence="6">The sequence shown here is derived from an EMBL/GenBank/DDBJ whole genome shotgun (WGS) entry which is preliminary data.</text>
</comment>
<evidence type="ECO:0000313" key="7">
    <source>
        <dbReference type="Proteomes" id="UP001172457"/>
    </source>
</evidence>
<organism evidence="6 7">
    <name type="scientific">Centaurea solstitialis</name>
    <name type="common">yellow star-thistle</name>
    <dbReference type="NCBI Taxonomy" id="347529"/>
    <lineage>
        <taxon>Eukaryota</taxon>
        <taxon>Viridiplantae</taxon>
        <taxon>Streptophyta</taxon>
        <taxon>Embryophyta</taxon>
        <taxon>Tracheophyta</taxon>
        <taxon>Spermatophyta</taxon>
        <taxon>Magnoliopsida</taxon>
        <taxon>eudicotyledons</taxon>
        <taxon>Gunneridae</taxon>
        <taxon>Pentapetalae</taxon>
        <taxon>asterids</taxon>
        <taxon>campanulids</taxon>
        <taxon>Asterales</taxon>
        <taxon>Asteraceae</taxon>
        <taxon>Carduoideae</taxon>
        <taxon>Cardueae</taxon>
        <taxon>Centaureinae</taxon>
        <taxon>Centaurea</taxon>
    </lineage>
</organism>
<keyword evidence="7" id="KW-1185">Reference proteome</keyword>
<dbReference type="InterPro" id="IPR023210">
    <property type="entry name" value="NADP_OxRdtase_dom"/>
</dbReference>
<reference evidence="6" key="1">
    <citation type="submission" date="2023-03" db="EMBL/GenBank/DDBJ databases">
        <title>Chromosome-scale reference genome and RAD-based genetic map of yellow starthistle (Centaurea solstitialis) reveal putative structural variation and QTLs associated with invader traits.</title>
        <authorList>
            <person name="Reatini B."/>
            <person name="Cang F.A."/>
            <person name="Jiang Q."/>
            <person name="Mckibben M.T.W."/>
            <person name="Barker M.S."/>
            <person name="Rieseberg L.H."/>
            <person name="Dlugosch K.M."/>
        </authorList>
    </citation>
    <scope>NUCLEOTIDE SEQUENCE</scope>
    <source>
        <strain evidence="6">CAN-66</strain>
        <tissue evidence="6">Leaf</tissue>
    </source>
</reference>
<protein>
    <recommendedName>
        <fullName evidence="5">NADP-dependent oxidoreductase domain-containing protein</fullName>
    </recommendedName>
</protein>
<feature type="binding site" evidence="3">
    <location>
        <position position="118"/>
    </location>
    <ligand>
        <name>substrate</name>
    </ligand>
</feature>
<dbReference type="InterPro" id="IPR020471">
    <property type="entry name" value="AKR"/>
</dbReference>
<dbReference type="PROSITE" id="PS00798">
    <property type="entry name" value="ALDOKETO_REDUCTASE_1"/>
    <property type="match status" value="1"/>
</dbReference>
<dbReference type="CDD" id="cd19124">
    <property type="entry name" value="AKR_AKR4A_4B"/>
    <property type="match status" value="1"/>
</dbReference>
<dbReference type="PROSITE" id="PS00063">
    <property type="entry name" value="ALDOKETO_REDUCTASE_3"/>
    <property type="match status" value="1"/>
</dbReference>
<dbReference type="PIRSF" id="PIRSF000097">
    <property type="entry name" value="AKR"/>
    <property type="match status" value="1"/>
</dbReference>